<keyword evidence="4" id="KW-1185">Reference proteome</keyword>
<reference evidence="4" key="1">
    <citation type="journal article" date="2019" name="Int. J. Syst. Evol. Microbiol.">
        <title>The Global Catalogue of Microorganisms (GCM) 10K type strain sequencing project: providing services to taxonomists for standard genome sequencing and annotation.</title>
        <authorList>
            <consortium name="The Broad Institute Genomics Platform"/>
            <consortium name="The Broad Institute Genome Sequencing Center for Infectious Disease"/>
            <person name="Wu L."/>
            <person name="Ma J."/>
        </authorList>
    </citation>
    <scope>NUCLEOTIDE SEQUENCE [LARGE SCALE GENOMIC DNA]</scope>
    <source>
        <strain evidence="4">JCM 18127</strain>
    </source>
</reference>
<dbReference type="Proteomes" id="UP001500621">
    <property type="component" value="Unassembled WGS sequence"/>
</dbReference>
<feature type="domain" description="Hypervirulence associated protein TUDOR" evidence="2">
    <location>
        <begin position="6"/>
        <end position="67"/>
    </location>
</feature>
<evidence type="ECO:0000259" key="2">
    <source>
        <dbReference type="Pfam" id="PF11160"/>
    </source>
</evidence>
<dbReference type="InterPro" id="IPR021331">
    <property type="entry name" value="Hva1_TUDOR"/>
</dbReference>
<comment type="caution">
    <text evidence="3">The sequence shown here is derived from an EMBL/GenBank/DDBJ whole genome shotgun (WGS) entry which is preliminary data.</text>
</comment>
<evidence type="ECO:0000313" key="3">
    <source>
        <dbReference type="EMBL" id="GAA4669469.1"/>
    </source>
</evidence>
<name>A0ABP8VQS8_9ACTN</name>
<evidence type="ECO:0000313" key="4">
    <source>
        <dbReference type="Proteomes" id="UP001500621"/>
    </source>
</evidence>
<dbReference type="EMBL" id="BAABIM010000001">
    <property type="protein sequence ID" value="GAA4669469.1"/>
    <property type="molecule type" value="Genomic_DNA"/>
</dbReference>
<accession>A0ABP8VQS8</accession>
<gene>
    <name evidence="3" type="ORF">GCM10023226_02270</name>
</gene>
<evidence type="ECO:0000256" key="1">
    <source>
        <dbReference type="SAM" id="MobiDB-lite"/>
    </source>
</evidence>
<feature type="region of interest" description="Disordered" evidence="1">
    <location>
        <begin position="40"/>
        <end position="70"/>
    </location>
</feature>
<organism evidence="3 4">
    <name type="scientific">Nocardioides nanhaiensis</name>
    <dbReference type="NCBI Taxonomy" id="1476871"/>
    <lineage>
        <taxon>Bacteria</taxon>
        <taxon>Bacillati</taxon>
        <taxon>Actinomycetota</taxon>
        <taxon>Actinomycetes</taxon>
        <taxon>Propionibacteriales</taxon>
        <taxon>Nocardioidaceae</taxon>
        <taxon>Nocardioides</taxon>
    </lineage>
</organism>
<protein>
    <submittedName>
        <fullName evidence="3">DUF2945 domain-containing protein</fullName>
    </submittedName>
</protein>
<sequence>MSIRKGTEVSWNWSGNTTTGKVVEVFHEKVTRTIDGSEITRNASDDEPAYLIEQEDGSKVLKSKSEVDRA</sequence>
<proteinExistence type="predicted"/>
<feature type="compositionally biased region" description="Basic and acidic residues" evidence="1">
    <location>
        <begin position="56"/>
        <end position="70"/>
    </location>
</feature>
<dbReference type="Pfam" id="PF11160">
    <property type="entry name" value="Hva1_TUDOR"/>
    <property type="match status" value="1"/>
</dbReference>
<dbReference type="RefSeq" id="WP_345262206.1">
    <property type="nucleotide sequence ID" value="NZ_BAABIM010000001.1"/>
</dbReference>